<proteinExistence type="inferred from homology"/>
<keyword evidence="6 8" id="KW-0460">Magnesium</keyword>
<keyword evidence="4 8" id="KW-0479">Metal-binding</keyword>
<dbReference type="EMBL" id="CP035467">
    <property type="protein sequence ID" value="QCW84851.1"/>
    <property type="molecule type" value="Genomic_DNA"/>
</dbReference>
<accession>A0A4P9UWH8</accession>
<keyword evidence="2 8" id="KW-1277">Toxin-antitoxin system</keyword>
<dbReference type="SUPFAM" id="SSF88723">
    <property type="entry name" value="PIN domain-like"/>
    <property type="match status" value="1"/>
</dbReference>
<dbReference type="InterPro" id="IPR002716">
    <property type="entry name" value="PIN_dom"/>
</dbReference>
<dbReference type="Pfam" id="PF01850">
    <property type="entry name" value="PIN"/>
    <property type="match status" value="1"/>
</dbReference>
<dbReference type="GO" id="GO:0090729">
    <property type="term" value="F:toxin activity"/>
    <property type="evidence" value="ECO:0007669"/>
    <property type="project" value="UniProtKB-KW"/>
</dbReference>
<comment type="similarity">
    <text evidence="7 8">Belongs to the PINc/VapC protein family.</text>
</comment>
<evidence type="ECO:0000313" key="10">
    <source>
        <dbReference type="EMBL" id="QCW84851.1"/>
    </source>
</evidence>
<evidence type="ECO:0000313" key="11">
    <source>
        <dbReference type="Proteomes" id="UP000305881"/>
    </source>
</evidence>
<dbReference type="PANTHER" id="PTHR33653:SF1">
    <property type="entry name" value="RIBONUCLEASE VAPC2"/>
    <property type="match status" value="1"/>
</dbReference>
<feature type="domain" description="PIN" evidence="9">
    <location>
        <begin position="6"/>
        <end position="127"/>
    </location>
</feature>
<dbReference type="GO" id="GO:0016787">
    <property type="term" value="F:hydrolase activity"/>
    <property type="evidence" value="ECO:0007669"/>
    <property type="project" value="UniProtKB-KW"/>
</dbReference>
<protein>
    <recommendedName>
        <fullName evidence="8">Ribonuclease VapC</fullName>
        <shortName evidence="8">RNase VapC</shortName>
        <ecNumber evidence="8">3.1.-.-</ecNumber>
    </recommendedName>
    <alternativeName>
        <fullName evidence="8">Toxin VapC</fullName>
    </alternativeName>
</protein>
<dbReference type="PANTHER" id="PTHR33653">
    <property type="entry name" value="RIBONUCLEASE VAPC2"/>
    <property type="match status" value="1"/>
</dbReference>
<dbReference type="AlphaFoldDB" id="A0A4P9UWH8"/>
<dbReference type="Proteomes" id="UP000305881">
    <property type="component" value="Chromosome"/>
</dbReference>
<sequence length="135" mass="15372">MPARFMLDTDICIYLKKRRPACIAERFRQLRHGEVVISMITYGELFSGALKSREKEAAIMNVQLLAARLPVQPMLVEVAEVYASIRSDLERKGCLIGGNDLWIAAHAVALDLTLVTNNTREFRRIDGLRLENWVE</sequence>
<evidence type="ECO:0000256" key="2">
    <source>
        <dbReference type="ARBA" id="ARBA00022649"/>
    </source>
</evidence>
<dbReference type="InterPro" id="IPR022907">
    <property type="entry name" value="VapC_family"/>
</dbReference>
<evidence type="ECO:0000256" key="6">
    <source>
        <dbReference type="ARBA" id="ARBA00022842"/>
    </source>
</evidence>
<dbReference type="Gene3D" id="3.40.50.1010">
    <property type="entry name" value="5'-nuclease"/>
    <property type="match status" value="1"/>
</dbReference>
<evidence type="ECO:0000256" key="7">
    <source>
        <dbReference type="ARBA" id="ARBA00038093"/>
    </source>
</evidence>
<dbReference type="CDD" id="cd18735">
    <property type="entry name" value="PIN_HiVapC1-like"/>
    <property type="match status" value="1"/>
</dbReference>
<evidence type="ECO:0000256" key="4">
    <source>
        <dbReference type="ARBA" id="ARBA00022723"/>
    </source>
</evidence>
<gene>
    <name evidence="8" type="primary">vapC</name>
    <name evidence="10" type="ORF">EQU24_14060</name>
</gene>
<comment type="cofactor">
    <cofactor evidence="1 8">
        <name>Mg(2+)</name>
        <dbReference type="ChEBI" id="CHEBI:18420"/>
    </cofactor>
</comment>
<dbReference type="GO" id="GO:0004540">
    <property type="term" value="F:RNA nuclease activity"/>
    <property type="evidence" value="ECO:0007669"/>
    <property type="project" value="InterPro"/>
</dbReference>
<dbReference type="STRING" id="675511.GCA_000341735_00235"/>
<dbReference type="OrthoDB" id="9796690at2"/>
<keyword evidence="3 8" id="KW-0540">Nuclease</keyword>
<feature type="binding site" evidence="8">
    <location>
        <position position="100"/>
    </location>
    <ligand>
        <name>Mg(2+)</name>
        <dbReference type="ChEBI" id="CHEBI:18420"/>
    </ligand>
</feature>
<comment type="function">
    <text evidence="8">Toxic component of a toxin-antitoxin (TA) system. An RNase.</text>
</comment>
<dbReference type="EC" id="3.1.-.-" evidence="8"/>
<keyword evidence="11" id="KW-1185">Reference proteome</keyword>
<dbReference type="HAMAP" id="MF_00265">
    <property type="entry name" value="VapC_Nob1"/>
    <property type="match status" value="1"/>
</dbReference>
<dbReference type="InterPro" id="IPR050556">
    <property type="entry name" value="Type_II_TA_system_RNase"/>
</dbReference>
<evidence type="ECO:0000256" key="1">
    <source>
        <dbReference type="ARBA" id="ARBA00001946"/>
    </source>
</evidence>
<dbReference type="KEGG" id="mbur:EQU24_14060"/>
<organism evidence="10 11">
    <name type="scientific">Methylotuvimicrobium buryatense</name>
    <name type="common">Methylomicrobium buryatense</name>
    <dbReference type="NCBI Taxonomy" id="95641"/>
    <lineage>
        <taxon>Bacteria</taxon>
        <taxon>Pseudomonadati</taxon>
        <taxon>Pseudomonadota</taxon>
        <taxon>Gammaproteobacteria</taxon>
        <taxon>Methylococcales</taxon>
        <taxon>Methylococcaceae</taxon>
        <taxon>Methylotuvimicrobium</taxon>
    </lineage>
</organism>
<evidence type="ECO:0000256" key="3">
    <source>
        <dbReference type="ARBA" id="ARBA00022722"/>
    </source>
</evidence>
<evidence type="ECO:0000256" key="5">
    <source>
        <dbReference type="ARBA" id="ARBA00022801"/>
    </source>
</evidence>
<evidence type="ECO:0000259" key="9">
    <source>
        <dbReference type="Pfam" id="PF01850"/>
    </source>
</evidence>
<feature type="binding site" evidence="8">
    <location>
        <position position="8"/>
    </location>
    <ligand>
        <name>Mg(2+)</name>
        <dbReference type="ChEBI" id="CHEBI:18420"/>
    </ligand>
</feature>
<evidence type="ECO:0000256" key="8">
    <source>
        <dbReference type="HAMAP-Rule" id="MF_00265"/>
    </source>
</evidence>
<keyword evidence="5 8" id="KW-0378">Hydrolase</keyword>
<name>A0A4P9UWH8_METBY</name>
<dbReference type="GO" id="GO:0000287">
    <property type="term" value="F:magnesium ion binding"/>
    <property type="evidence" value="ECO:0007669"/>
    <property type="project" value="UniProtKB-UniRule"/>
</dbReference>
<reference evidence="11" key="1">
    <citation type="journal article" date="2019" name="J. Bacteriol.">
        <title>A Mutagenic Screen Identifies a TonB-Dependent Receptor Required for the Lanthanide Metal Switch in the Type I Methanotroph 'Methylotuvimicrobium buryatense' 5GB1C.</title>
        <authorList>
            <person name="Groom J.D."/>
            <person name="Ford S.M."/>
            <person name="Pesesky M.W."/>
            <person name="Lidstrom M.E."/>
        </authorList>
    </citation>
    <scope>NUCLEOTIDE SEQUENCE [LARGE SCALE GENOMIC DNA]</scope>
    <source>
        <strain evidence="11">5GB1C</strain>
    </source>
</reference>
<dbReference type="InterPro" id="IPR029060">
    <property type="entry name" value="PIN-like_dom_sf"/>
</dbReference>
<keyword evidence="8" id="KW-0800">Toxin</keyword>